<dbReference type="PRINTS" id="PR00080">
    <property type="entry name" value="SDRFAMILY"/>
</dbReference>
<dbReference type="Pfam" id="PF13561">
    <property type="entry name" value="adh_short_C2"/>
    <property type="match status" value="1"/>
</dbReference>
<dbReference type="InterPro" id="IPR036291">
    <property type="entry name" value="NAD(P)-bd_dom_sf"/>
</dbReference>
<dbReference type="CDD" id="cd05233">
    <property type="entry name" value="SDR_c"/>
    <property type="match status" value="1"/>
</dbReference>
<sequence>MNDKGVSAANRLDGKAAIVTGGGMGMGAATARIMAGYGASVLVADRDLAAAQNTVAAIVAAGGVASAVACDVGEEDQVAAMVATCVATYGRLDCAVNNAAIAPDLLPIHEADMAVWDRVIHIDLRSVMLCMKHEIRQMLAQGDRPDRATYSVVNIGSVSSVRPQPGNSAYVAAKHGVIGLTKTGSIEYAPKGIRVNAVMPGAIDTPMLRGALADTGFTEADFAPALSLFGRFGRPEEVAEASAWLCSDASSYVTGHALAVEAGYLTR</sequence>
<keyword evidence="2" id="KW-0560">Oxidoreductase</keyword>
<dbReference type="InterPro" id="IPR002347">
    <property type="entry name" value="SDR_fam"/>
</dbReference>
<dbReference type="Proteomes" id="UP000753724">
    <property type="component" value="Unassembled WGS sequence"/>
</dbReference>
<dbReference type="EMBL" id="JAAAPO010000001">
    <property type="protein sequence ID" value="NBC35759.1"/>
    <property type="molecule type" value="Genomic_DNA"/>
</dbReference>
<comment type="similarity">
    <text evidence="1">Belongs to the short-chain dehydrogenases/reductases (SDR) family.</text>
</comment>
<dbReference type="PRINTS" id="PR00081">
    <property type="entry name" value="GDHRDH"/>
</dbReference>
<evidence type="ECO:0000256" key="1">
    <source>
        <dbReference type="ARBA" id="ARBA00006484"/>
    </source>
</evidence>
<gene>
    <name evidence="3" type="ORF">GTZ99_04215</name>
</gene>
<dbReference type="SUPFAM" id="SSF51735">
    <property type="entry name" value="NAD(P)-binding Rossmann-fold domains"/>
    <property type="match status" value="1"/>
</dbReference>
<organism evidence="3 4">
    <name type="scientific">Novosphingobium ovatum</name>
    <dbReference type="NCBI Taxonomy" id="1908523"/>
    <lineage>
        <taxon>Bacteria</taxon>
        <taxon>Pseudomonadati</taxon>
        <taxon>Pseudomonadota</taxon>
        <taxon>Alphaproteobacteria</taxon>
        <taxon>Sphingomonadales</taxon>
        <taxon>Sphingomonadaceae</taxon>
        <taxon>Novosphingobium</taxon>
    </lineage>
</organism>
<reference evidence="4" key="1">
    <citation type="submission" date="2020-01" db="EMBL/GenBank/DDBJ databases">
        <title>Sphingomonas sp. strain CSW-10.</title>
        <authorList>
            <person name="Chen W.-M."/>
        </authorList>
    </citation>
    <scope>NUCLEOTIDE SEQUENCE [LARGE SCALE GENOMIC DNA]</scope>
    <source>
        <strain evidence="4">FSY-8</strain>
    </source>
</reference>
<evidence type="ECO:0000256" key="2">
    <source>
        <dbReference type="ARBA" id="ARBA00023002"/>
    </source>
</evidence>
<evidence type="ECO:0000313" key="3">
    <source>
        <dbReference type="EMBL" id="NBC35759.1"/>
    </source>
</evidence>
<keyword evidence="4" id="KW-1185">Reference proteome</keyword>
<dbReference type="PROSITE" id="PS00061">
    <property type="entry name" value="ADH_SHORT"/>
    <property type="match status" value="1"/>
</dbReference>
<accession>A0ABW9XB41</accession>
<dbReference type="RefSeq" id="WP_161716997.1">
    <property type="nucleotide sequence ID" value="NZ_JAAAPO010000001.1"/>
</dbReference>
<name>A0ABW9XB41_9SPHN</name>
<proteinExistence type="inferred from homology"/>
<dbReference type="Gene3D" id="3.40.50.720">
    <property type="entry name" value="NAD(P)-binding Rossmann-like Domain"/>
    <property type="match status" value="1"/>
</dbReference>
<evidence type="ECO:0000313" key="4">
    <source>
        <dbReference type="Proteomes" id="UP000753724"/>
    </source>
</evidence>
<dbReference type="InterPro" id="IPR020904">
    <property type="entry name" value="Sc_DH/Rdtase_CS"/>
</dbReference>
<dbReference type="PANTHER" id="PTHR24321">
    <property type="entry name" value="DEHYDROGENASES, SHORT CHAIN"/>
    <property type="match status" value="1"/>
</dbReference>
<comment type="caution">
    <text evidence="3">The sequence shown here is derived from an EMBL/GenBank/DDBJ whole genome shotgun (WGS) entry which is preliminary data.</text>
</comment>
<dbReference type="PANTHER" id="PTHR24321:SF8">
    <property type="entry name" value="ESTRADIOL 17-BETA-DEHYDROGENASE 8-RELATED"/>
    <property type="match status" value="1"/>
</dbReference>
<protein>
    <submittedName>
        <fullName evidence="3">SDR family oxidoreductase</fullName>
    </submittedName>
</protein>